<keyword evidence="2" id="KW-0090">Biological rhythms</keyword>
<keyword evidence="1" id="KW-0732">Signal</keyword>
<dbReference type="InterPro" id="IPR038606">
    <property type="entry name" value="To_sf"/>
</dbReference>
<dbReference type="eggNOG" id="ENOG502SQ21">
    <property type="taxonomic scope" value="Eukaryota"/>
</dbReference>
<name>B4NJ74_DROWI</name>
<dbReference type="EMBL" id="CH964272">
    <property type="protein sequence ID" value="EDW83867.2"/>
    <property type="molecule type" value="Genomic_DNA"/>
</dbReference>
<dbReference type="InterPro" id="IPR010562">
    <property type="entry name" value="Haemolymph_juvenile_hormone-bd"/>
</dbReference>
<proteinExistence type="inferred from homology"/>
<evidence type="ECO:0000256" key="2">
    <source>
        <dbReference type="ARBA" id="ARBA00023108"/>
    </source>
</evidence>
<dbReference type="GO" id="GO:0007623">
    <property type="term" value="P:circadian rhythm"/>
    <property type="evidence" value="ECO:0007669"/>
    <property type="project" value="UniProtKB-ARBA"/>
</dbReference>
<protein>
    <recommendedName>
        <fullName evidence="6">Protein takeout</fullName>
    </recommendedName>
</protein>
<dbReference type="AlphaFoldDB" id="B4NJ74"/>
<dbReference type="OrthoDB" id="8186595at2759"/>
<organism evidence="4 5">
    <name type="scientific">Drosophila willistoni</name>
    <name type="common">Fruit fly</name>
    <dbReference type="NCBI Taxonomy" id="7260"/>
    <lineage>
        <taxon>Eukaryota</taxon>
        <taxon>Metazoa</taxon>
        <taxon>Ecdysozoa</taxon>
        <taxon>Arthropoda</taxon>
        <taxon>Hexapoda</taxon>
        <taxon>Insecta</taxon>
        <taxon>Pterygota</taxon>
        <taxon>Neoptera</taxon>
        <taxon>Endopterygota</taxon>
        <taxon>Diptera</taxon>
        <taxon>Brachycera</taxon>
        <taxon>Muscomorpha</taxon>
        <taxon>Ephydroidea</taxon>
        <taxon>Drosophilidae</taxon>
        <taxon>Drosophila</taxon>
        <taxon>Sophophora</taxon>
    </lineage>
</organism>
<gene>
    <name evidence="4" type="primary">Dwil\GK13452</name>
    <name evidence="4" type="ORF">Dwil_GK13452</name>
</gene>
<dbReference type="SMART" id="SM00700">
    <property type="entry name" value="JHBP"/>
    <property type="match status" value="1"/>
</dbReference>
<dbReference type="FunCoup" id="B4NJ74">
    <property type="interactions" value="10"/>
</dbReference>
<evidence type="ECO:0000256" key="1">
    <source>
        <dbReference type="ARBA" id="ARBA00022729"/>
    </source>
</evidence>
<dbReference type="GO" id="GO:0005615">
    <property type="term" value="C:extracellular space"/>
    <property type="evidence" value="ECO:0007669"/>
    <property type="project" value="TreeGrafter"/>
</dbReference>
<dbReference type="PANTHER" id="PTHR11008">
    <property type="entry name" value="PROTEIN TAKEOUT-LIKE PROTEIN"/>
    <property type="match status" value="1"/>
</dbReference>
<dbReference type="SMR" id="B4NJ74"/>
<sequence>MNMGKNANSPVSIDLKFHEVDLVGLQNANIKSVSGFSRDLTKPIELVMEVPEIAFQGPYAVEGRVLILPIVGKGSSKIVLTNCQIVGKLKFKAVSKDEHHTFADLIDVKLLINPAHVSYKLDGLFNGDKALSDNMHVLINENWQDIYNELRGSISEALSLIIKAVLNRVFNKLPLEELFLDV</sequence>
<dbReference type="Gene3D" id="3.15.10.30">
    <property type="entry name" value="Haemolymph juvenile hormone binding protein"/>
    <property type="match status" value="1"/>
</dbReference>
<keyword evidence="5" id="KW-1185">Reference proteome</keyword>
<dbReference type="InParanoid" id="B4NJ74"/>
<dbReference type="PANTHER" id="PTHR11008:SF32">
    <property type="entry name" value="CIRCADIAN CLOCK-CONTROLLED PROTEIN DAYWAKE-RELATED"/>
    <property type="match status" value="1"/>
</dbReference>
<dbReference type="HOGENOM" id="CLU_069908_3_0_1"/>
<reference evidence="4 5" key="1">
    <citation type="journal article" date="2007" name="Nature">
        <title>Evolution of genes and genomes on the Drosophila phylogeny.</title>
        <authorList>
            <consortium name="Drosophila 12 Genomes Consortium"/>
            <person name="Clark A.G."/>
            <person name="Eisen M.B."/>
            <person name="Smith D.R."/>
            <person name="Bergman C.M."/>
            <person name="Oliver B."/>
            <person name="Markow T.A."/>
            <person name="Kaufman T.C."/>
            <person name="Kellis M."/>
            <person name="Gelbart W."/>
            <person name="Iyer V.N."/>
            <person name="Pollard D.A."/>
            <person name="Sackton T.B."/>
            <person name="Larracuente A.M."/>
            <person name="Singh N.D."/>
            <person name="Abad J.P."/>
            <person name="Abt D.N."/>
            <person name="Adryan B."/>
            <person name="Aguade M."/>
            <person name="Akashi H."/>
            <person name="Anderson W.W."/>
            <person name="Aquadro C.F."/>
            <person name="Ardell D.H."/>
            <person name="Arguello R."/>
            <person name="Artieri C.G."/>
            <person name="Barbash D.A."/>
            <person name="Barker D."/>
            <person name="Barsanti P."/>
            <person name="Batterham P."/>
            <person name="Batzoglou S."/>
            <person name="Begun D."/>
            <person name="Bhutkar A."/>
            <person name="Blanco E."/>
            <person name="Bosak S.A."/>
            <person name="Bradley R.K."/>
            <person name="Brand A.D."/>
            <person name="Brent M.R."/>
            <person name="Brooks A.N."/>
            <person name="Brown R.H."/>
            <person name="Butlin R.K."/>
            <person name="Caggese C."/>
            <person name="Calvi B.R."/>
            <person name="Bernardo de Carvalho A."/>
            <person name="Caspi A."/>
            <person name="Castrezana S."/>
            <person name="Celniker S.E."/>
            <person name="Chang J.L."/>
            <person name="Chapple C."/>
            <person name="Chatterji S."/>
            <person name="Chinwalla A."/>
            <person name="Civetta A."/>
            <person name="Clifton S.W."/>
            <person name="Comeron J.M."/>
            <person name="Costello J.C."/>
            <person name="Coyne J.A."/>
            <person name="Daub J."/>
            <person name="David R.G."/>
            <person name="Delcher A.L."/>
            <person name="Delehaunty K."/>
            <person name="Do C.B."/>
            <person name="Ebling H."/>
            <person name="Edwards K."/>
            <person name="Eickbush T."/>
            <person name="Evans J.D."/>
            <person name="Filipski A."/>
            <person name="Findeiss S."/>
            <person name="Freyhult E."/>
            <person name="Fulton L."/>
            <person name="Fulton R."/>
            <person name="Garcia A.C."/>
            <person name="Gardiner A."/>
            <person name="Garfield D.A."/>
            <person name="Garvin B.E."/>
            <person name="Gibson G."/>
            <person name="Gilbert D."/>
            <person name="Gnerre S."/>
            <person name="Godfrey J."/>
            <person name="Good R."/>
            <person name="Gotea V."/>
            <person name="Gravely B."/>
            <person name="Greenberg A.J."/>
            <person name="Griffiths-Jones S."/>
            <person name="Gross S."/>
            <person name="Guigo R."/>
            <person name="Gustafson E.A."/>
            <person name="Haerty W."/>
            <person name="Hahn M.W."/>
            <person name="Halligan D.L."/>
            <person name="Halpern A.L."/>
            <person name="Halter G.M."/>
            <person name="Han M.V."/>
            <person name="Heger A."/>
            <person name="Hillier L."/>
            <person name="Hinrichs A.S."/>
            <person name="Holmes I."/>
            <person name="Hoskins R.A."/>
            <person name="Hubisz M.J."/>
            <person name="Hultmark D."/>
            <person name="Huntley M.A."/>
            <person name="Jaffe D.B."/>
            <person name="Jagadeeshan S."/>
            <person name="Jeck W.R."/>
            <person name="Johnson J."/>
            <person name="Jones C.D."/>
            <person name="Jordan W.C."/>
            <person name="Karpen G.H."/>
            <person name="Kataoka E."/>
            <person name="Keightley P.D."/>
            <person name="Kheradpour P."/>
            <person name="Kirkness E.F."/>
            <person name="Koerich L.B."/>
            <person name="Kristiansen K."/>
            <person name="Kudrna D."/>
            <person name="Kulathinal R.J."/>
            <person name="Kumar S."/>
            <person name="Kwok R."/>
            <person name="Lander E."/>
            <person name="Langley C.H."/>
            <person name="Lapoint R."/>
            <person name="Lazzaro B.P."/>
            <person name="Lee S.J."/>
            <person name="Levesque L."/>
            <person name="Li R."/>
            <person name="Lin C.F."/>
            <person name="Lin M.F."/>
            <person name="Lindblad-Toh K."/>
            <person name="Llopart A."/>
            <person name="Long M."/>
            <person name="Low L."/>
            <person name="Lozovsky E."/>
            <person name="Lu J."/>
            <person name="Luo M."/>
            <person name="Machado C.A."/>
            <person name="Makalowski W."/>
            <person name="Marzo M."/>
            <person name="Matsuda M."/>
            <person name="Matzkin L."/>
            <person name="McAllister B."/>
            <person name="McBride C.S."/>
            <person name="McKernan B."/>
            <person name="McKernan K."/>
            <person name="Mendez-Lago M."/>
            <person name="Minx P."/>
            <person name="Mollenhauer M.U."/>
            <person name="Montooth K."/>
            <person name="Mount S.M."/>
            <person name="Mu X."/>
            <person name="Myers E."/>
            <person name="Negre B."/>
            <person name="Newfeld S."/>
            <person name="Nielsen R."/>
            <person name="Noor M.A."/>
            <person name="O'Grady P."/>
            <person name="Pachter L."/>
            <person name="Papaceit M."/>
            <person name="Parisi M.J."/>
            <person name="Parisi M."/>
            <person name="Parts L."/>
            <person name="Pedersen J.S."/>
            <person name="Pesole G."/>
            <person name="Phillippy A.M."/>
            <person name="Ponting C.P."/>
            <person name="Pop M."/>
            <person name="Porcelli D."/>
            <person name="Powell J.R."/>
            <person name="Prohaska S."/>
            <person name="Pruitt K."/>
            <person name="Puig M."/>
            <person name="Quesneville H."/>
            <person name="Ram K.R."/>
            <person name="Rand D."/>
            <person name="Rasmussen M.D."/>
            <person name="Reed L.K."/>
            <person name="Reenan R."/>
            <person name="Reily A."/>
            <person name="Remington K.A."/>
            <person name="Rieger T.T."/>
            <person name="Ritchie M.G."/>
            <person name="Robin C."/>
            <person name="Rogers Y.H."/>
            <person name="Rohde C."/>
            <person name="Rozas J."/>
            <person name="Rubenfield M.J."/>
            <person name="Ruiz A."/>
            <person name="Russo S."/>
            <person name="Salzberg S.L."/>
            <person name="Sanchez-Gracia A."/>
            <person name="Saranga D.J."/>
            <person name="Sato H."/>
            <person name="Schaeffer S.W."/>
            <person name="Schatz M.C."/>
            <person name="Schlenke T."/>
            <person name="Schwartz R."/>
            <person name="Segarra C."/>
            <person name="Singh R.S."/>
            <person name="Sirot L."/>
            <person name="Sirota M."/>
            <person name="Sisneros N.B."/>
            <person name="Smith C.D."/>
            <person name="Smith T.F."/>
            <person name="Spieth J."/>
            <person name="Stage D.E."/>
            <person name="Stark A."/>
            <person name="Stephan W."/>
            <person name="Strausberg R.L."/>
            <person name="Strempel S."/>
            <person name="Sturgill D."/>
            <person name="Sutton G."/>
            <person name="Sutton G.G."/>
            <person name="Tao W."/>
            <person name="Teichmann S."/>
            <person name="Tobari Y.N."/>
            <person name="Tomimura Y."/>
            <person name="Tsolas J.M."/>
            <person name="Valente V.L."/>
            <person name="Venter E."/>
            <person name="Venter J.C."/>
            <person name="Vicario S."/>
            <person name="Vieira F.G."/>
            <person name="Vilella A.J."/>
            <person name="Villasante A."/>
            <person name="Walenz B."/>
            <person name="Wang J."/>
            <person name="Wasserman M."/>
            <person name="Watts T."/>
            <person name="Wilson D."/>
            <person name="Wilson R.K."/>
            <person name="Wing R.A."/>
            <person name="Wolfner M.F."/>
            <person name="Wong A."/>
            <person name="Wong G.K."/>
            <person name="Wu C.I."/>
            <person name="Wu G."/>
            <person name="Yamamoto D."/>
            <person name="Yang H.P."/>
            <person name="Yang S.P."/>
            <person name="Yorke J.A."/>
            <person name="Yoshida K."/>
            <person name="Zdobnov E."/>
            <person name="Zhang P."/>
            <person name="Zhang Y."/>
            <person name="Zimin A.V."/>
            <person name="Baldwin J."/>
            <person name="Abdouelleil A."/>
            <person name="Abdulkadir J."/>
            <person name="Abebe A."/>
            <person name="Abera B."/>
            <person name="Abreu J."/>
            <person name="Acer S.C."/>
            <person name="Aftuck L."/>
            <person name="Alexander A."/>
            <person name="An P."/>
            <person name="Anderson E."/>
            <person name="Anderson S."/>
            <person name="Arachi H."/>
            <person name="Azer M."/>
            <person name="Bachantsang P."/>
            <person name="Barry A."/>
            <person name="Bayul T."/>
            <person name="Berlin A."/>
            <person name="Bessette D."/>
            <person name="Bloom T."/>
            <person name="Blye J."/>
            <person name="Boguslavskiy L."/>
            <person name="Bonnet C."/>
            <person name="Boukhgalter B."/>
            <person name="Bourzgui I."/>
            <person name="Brown A."/>
            <person name="Cahill P."/>
            <person name="Channer S."/>
            <person name="Cheshatsang Y."/>
            <person name="Chuda L."/>
            <person name="Citroen M."/>
            <person name="Collymore A."/>
            <person name="Cooke P."/>
            <person name="Costello M."/>
            <person name="D'Aco K."/>
            <person name="Daza R."/>
            <person name="De Haan G."/>
            <person name="DeGray S."/>
            <person name="DeMaso C."/>
            <person name="Dhargay N."/>
            <person name="Dooley K."/>
            <person name="Dooley E."/>
            <person name="Doricent M."/>
            <person name="Dorje P."/>
            <person name="Dorjee K."/>
            <person name="Dupes A."/>
            <person name="Elong R."/>
            <person name="Falk J."/>
            <person name="Farina A."/>
            <person name="Faro S."/>
            <person name="Ferguson D."/>
            <person name="Fisher S."/>
            <person name="Foley C.D."/>
            <person name="Franke A."/>
            <person name="Friedrich D."/>
            <person name="Gadbois L."/>
            <person name="Gearin G."/>
            <person name="Gearin C.R."/>
            <person name="Giannoukos G."/>
            <person name="Goode T."/>
            <person name="Graham J."/>
            <person name="Grandbois E."/>
            <person name="Grewal S."/>
            <person name="Gyaltsen K."/>
            <person name="Hafez N."/>
            <person name="Hagos B."/>
            <person name="Hall J."/>
            <person name="Henson C."/>
            <person name="Hollinger A."/>
            <person name="Honan T."/>
            <person name="Huard M.D."/>
            <person name="Hughes L."/>
            <person name="Hurhula B."/>
            <person name="Husby M.E."/>
            <person name="Kamat A."/>
            <person name="Kanga B."/>
            <person name="Kashin S."/>
            <person name="Khazanovich D."/>
            <person name="Kisner P."/>
            <person name="Lance K."/>
            <person name="Lara M."/>
            <person name="Lee W."/>
            <person name="Lennon N."/>
            <person name="Letendre F."/>
            <person name="LeVine R."/>
            <person name="Lipovsky A."/>
            <person name="Liu X."/>
            <person name="Liu J."/>
            <person name="Liu S."/>
            <person name="Lokyitsang T."/>
            <person name="Lokyitsang Y."/>
            <person name="Lubonja R."/>
            <person name="Lui A."/>
            <person name="MacDonald P."/>
            <person name="Magnisalis V."/>
            <person name="Maru K."/>
            <person name="Matthews C."/>
            <person name="McCusker W."/>
            <person name="McDonough S."/>
            <person name="Mehta T."/>
            <person name="Meldrim J."/>
            <person name="Meneus L."/>
            <person name="Mihai O."/>
            <person name="Mihalev A."/>
            <person name="Mihova T."/>
            <person name="Mittelman R."/>
            <person name="Mlenga V."/>
            <person name="Montmayeur A."/>
            <person name="Mulrain L."/>
            <person name="Navidi A."/>
            <person name="Naylor J."/>
            <person name="Negash T."/>
            <person name="Nguyen T."/>
            <person name="Nguyen N."/>
            <person name="Nicol R."/>
            <person name="Norbu C."/>
            <person name="Norbu N."/>
            <person name="Novod N."/>
            <person name="O'Neill B."/>
            <person name="Osman S."/>
            <person name="Markiewicz E."/>
            <person name="Oyono O.L."/>
            <person name="Patti C."/>
            <person name="Phunkhang P."/>
            <person name="Pierre F."/>
            <person name="Priest M."/>
            <person name="Raghuraman S."/>
            <person name="Rege F."/>
            <person name="Reyes R."/>
            <person name="Rise C."/>
            <person name="Rogov P."/>
            <person name="Ross K."/>
            <person name="Ryan E."/>
            <person name="Settipalli S."/>
            <person name="Shea T."/>
            <person name="Sherpa N."/>
            <person name="Shi L."/>
            <person name="Shih D."/>
            <person name="Sparrow T."/>
            <person name="Spaulding J."/>
            <person name="Stalker J."/>
            <person name="Stange-Thomann N."/>
            <person name="Stavropoulos S."/>
            <person name="Stone C."/>
            <person name="Strader C."/>
            <person name="Tesfaye S."/>
            <person name="Thomson T."/>
            <person name="Thoulutsang Y."/>
            <person name="Thoulutsang D."/>
            <person name="Topham K."/>
            <person name="Topping I."/>
            <person name="Tsamla T."/>
            <person name="Vassiliev H."/>
            <person name="Vo A."/>
            <person name="Wangchuk T."/>
            <person name="Wangdi T."/>
            <person name="Weiand M."/>
            <person name="Wilkinson J."/>
            <person name="Wilson A."/>
            <person name="Yadav S."/>
            <person name="Young G."/>
            <person name="Yu Q."/>
            <person name="Zembek L."/>
            <person name="Zhong D."/>
            <person name="Zimmer A."/>
            <person name="Zwirko Z."/>
            <person name="Jaffe D.B."/>
            <person name="Alvarez P."/>
            <person name="Brockman W."/>
            <person name="Butler J."/>
            <person name="Chin C."/>
            <person name="Gnerre S."/>
            <person name="Grabherr M."/>
            <person name="Kleber M."/>
            <person name="Mauceli E."/>
            <person name="MacCallum I."/>
        </authorList>
    </citation>
    <scope>NUCLEOTIDE SEQUENCE [LARGE SCALE GENOMIC DNA]</scope>
    <source>
        <strain evidence="5">Tucson 14030-0811.24</strain>
    </source>
</reference>
<evidence type="ECO:0000313" key="5">
    <source>
        <dbReference type="Proteomes" id="UP000007798"/>
    </source>
</evidence>
<dbReference type="KEGG" id="dwi:6650002"/>
<evidence type="ECO:0000256" key="3">
    <source>
        <dbReference type="ARBA" id="ARBA00060902"/>
    </source>
</evidence>
<dbReference type="Proteomes" id="UP000007798">
    <property type="component" value="Unassembled WGS sequence"/>
</dbReference>
<dbReference type="STRING" id="7260.B4NJ74"/>
<dbReference type="FunFam" id="3.15.10.30:FF:000001">
    <property type="entry name" value="Takeout-like protein 1"/>
    <property type="match status" value="1"/>
</dbReference>
<comment type="similarity">
    <text evidence="3">Belongs to the TO family.</text>
</comment>
<accession>B4NJ74</accession>
<dbReference type="Pfam" id="PF06585">
    <property type="entry name" value="JHBP"/>
    <property type="match status" value="1"/>
</dbReference>
<evidence type="ECO:0000313" key="4">
    <source>
        <dbReference type="EMBL" id="EDW83867.2"/>
    </source>
</evidence>
<evidence type="ECO:0008006" key="6">
    <source>
        <dbReference type="Google" id="ProtNLM"/>
    </source>
</evidence>